<evidence type="ECO:0000313" key="2">
    <source>
        <dbReference type="Proteomes" id="UP001281147"/>
    </source>
</evidence>
<proteinExistence type="predicted"/>
<gene>
    <name evidence="1" type="ORF">LTR37_020731</name>
</gene>
<protein>
    <submittedName>
        <fullName evidence="1">Uncharacterized protein</fullName>
    </submittedName>
</protein>
<name>A0ACC3MAK7_9PEZI</name>
<reference evidence="1" key="1">
    <citation type="submission" date="2023-07" db="EMBL/GenBank/DDBJ databases">
        <title>Black Yeasts Isolated from many extreme environments.</title>
        <authorList>
            <person name="Coleine C."/>
            <person name="Stajich J.E."/>
            <person name="Selbmann L."/>
        </authorList>
    </citation>
    <scope>NUCLEOTIDE SEQUENCE</scope>
    <source>
        <strain evidence="1">CCFEE 5714</strain>
    </source>
</reference>
<evidence type="ECO:0000313" key="1">
    <source>
        <dbReference type="EMBL" id="KAK3681935.1"/>
    </source>
</evidence>
<organism evidence="1 2">
    <name type="scientific">Vermiconidia calcicola</name>
    <dbReference type="NCBI Taxonomy" id="1690605"/>
    <lineage>
        <taxon>Eukaryota</taxon>
        <taxon>Fungi</taxon>
        <taxon>Dikarya</taxon>
        <taxon>Ascomycota</taxon>
        <taxon>Pezizomycotina</taxon>
        <taxon>Dothideomycetes</taxon>
        <taxon>Dothideomycetidae</taxon>
        <taxon>Mycosphaerellales</taxon>
        <taxon>Extremaceae</taxon>
        <taxon>Vermiconidia</taxon>
    </lineage>
</organism>
<dbReference type="Proteomes" id="UP001281147">
    <property type="component" value="Unassembled WGS sequence"/>
</dbReference>
<accession>A0ACC3MAK7</accession>
<sequence>MAPATVGKCCVCATETTQRCSKCSEGVDHHGTASATYYCNKDCQKADFKHHKSVCHDANARKQLYRGAALLQEAFYIFRRTVFVYPISDVRRKNGELHIEVPLFPTGPSPLYPFPEHLVPAESDQHAVLAYSACLDAVGYMHQLAKKVFQGILSPLSVCLQERDFHLKEEHRKVVRCRADGTEERNTFAHTVLLVTLRNDDVYVVDLAGAQFGQHRPVMLFPTYLTQYVSMVWSCREFGHEARVQQEVLDGKHNHVLPNVFDFKASMIEKAVIDALDGAVCQWQTEEGMSVAELLNGKQSAFESGKRSLLNICKDKMHGHIQSRECLIAREREIDNKGGIGVQAKEKMKIDAYPEHMHAFIQTRLWLTTEAHRLGWV</sequence>
<comment type="caution">
    <text evidence="1">The sequence shown here is derived from an EMBL/GenBank/DDBJ whole genome shotgun (WGS) entry which is preliminary data.</text>
</comment>
<dbReference type="EMBL" id="JAUTXU010000386">
    <property type="protein sequence ID" value="KAK3681935.1"/>
    <property type="molecule type" value="Genomic_DNA"/>
</dbReference>
<keyword evidence="2" id="KW-1185">Reference proteome</keyword>